<dbReference type="PANTHER" id="PTHR48111">
    <property type="entry name" value="REGULATOR OF RPOS"/>
    <property type="match status" value="1"/>
</dbReference>
<feature type="domain" description="OmpR/PhoB-type" evidence="12">
    <location>
        <begin position="135"/>
        <end position="235"/>
    </location>
</feature>
<proteinExistence type="predicted"/>
<dbReference type="InterPro" id="IPR001867">
    <property type="entry name" value="OmpR/PhoB-type_DNA-bd"/>
</dbReference>
<feature type="DNA-binding region" description="OmpR/PhoB-type" evidence="10">
    <location>
        <begin position="135"/>
        <end position="235"/>
    </location>
</feature>
<dbReference type="Proteomes" id="UP001652445">
    <property type="component" value="Unassembled WGS sequence"/>
</dbReference>
<keyword evidence="2" id="KW-0963">Cytoplasm</keyword>
<dbReference type="RefSeq" id="WP_076234853.1">
    <property type="nucleotide sequence ID" value="NZ_JAOQIO010000038.1"/>
</dbReference>
<keyword evidence="6 10" id="KW-0238">DNA-binding</keyword>
<dbReference type="SUPFAM" id="SSF52172">
    <property type="entry name" value="CheY-like"/>
    <property type="match status" value="1"/>
</dbReference>
<keyword evidence="7" id="KW-0010">Activator</keyword>
<comment type="caution">
    <text evidence="13">The sequence shown here is derived from an EMBL/GenBank/DDBJ whole genome shotgun (WGS) entry which is preliminary data.</text>
</comment>
<evidence type="ECO:0000313" key="14">
    <source>
        <dbReference type="Proteomes" id="UP001652445"/>
    </source>
</evidence>
<dbReference type="InterPro" id="IPR001789">
    <property type="entry name" value="Sig_transdc_resp-reg_receiver"/>
</dbReference>
<keyword evidence="3 9" id="KW-0597">Phosphoprotein</keyword>
<dbReference type="SMART" id="SM00448">
    <property type="entry name" value="REC"/>
    <property type="match status" value="1"/>
</dbReference>
<dbReference type="PROSITE" id="PS50110">
    <property type="entry name" value="RESPONSE_REGULATORY"/>
    <property type="match status" value="1"/>
</dbReference>
<dbReference type="Gene3D" id="1.10.10.10">
    <property type="entry name" value="Winged helix-like DNA-binding domain superfamily/Winged helix DNA-binding domain"/>
    <property type="match status" value="1"/>
</dbReference>
<protein>
    <submittedName>
        <fullName evidence="13">Response regulator transcription factor</fullName>
    </submittedName>
</protein>
<keyword evidence="5" id="KW-0805">Transcription regulation</keyword>
<evidence type="ECO:0000256" key="9">
    <source>
        <dbReference type="PROSITE-ProRule" id="PRU00169"/>
    </source>
</evidence>
<feature type="modified residue" description="4-aspartylphosphate" evidence="9">
    <location>
        <position position="55"/>
    </location>
</feature>
<organism evidence="13 14">
    <name type="scientific">Paenibacillus baimaensis</name>
    <dbReference type="NCBI Taxonomy" id="2982185"/>
    <lineage>
        <taxon>Bacteria</taxon>
        <taxon>Bacillati</taxon>
        <taxon>Bacillota</taxon>
        <taxon>Bacilli</taxon>
        <taxon>Bacillales</taxon>
        <taxon>Paenibacillaceae</taxon>
        <taxon>Paenibacillus</taxon>
    </lineage>
</organism>
<dbReference type="CDD" id="cd17574">
    <property type="entry name" value="REC_OmpR"/>
    <property type="match status" value="1"/>
</dbReference>
<dbReference type="Pfam" id="PF00072">
    <property type="entry name" value="Response_reg"/>
    <property type="match status" value="1"/>
</dbReference>
<keyword evidence="8" id="KW-0804">Transcription</keyword>
<comment type="subcellular location">
    <subcellularLocation>
        <location evidence="1">Cytoplasm</location>
    </subcellularLocation>
</comment>
<dbReference type="Gene3D" id="6.10.250.690">
    <property type="match status" value="1"/>
</dbReference>
<dbReference type="InterPro" id="IPR016032">
    <property type="entry name" value="Sig_transdc_resp-reg_C-effctor"/>
</dbReference>
<dbReference type="EMBL" id="JAOQIO010000038">
    <property type="protein sequence ID" value="MCU6793108.1"/>
    <property type="molecule type" value="Genomic_DNA"/>
</dbReference>
<dbReference type="PANTHER" id="PTHR48111:SF44">
    <property type="entry name" value="TRANSCRIPTIONAL REGULATORY PROTEIN RESD"/>
    <property type="match status" value="1"/>
</dbReference>
<accession>A0ABT2UEN5</accession>
<feature type="domain" description="Response regulatory" evidence="11">
    <location>
        <begin position="6"/>
        <end position="119"/>
    </location>
</feature>
<reference evidence="13 14" key="1">
    <citation type="submission" date="2022-09" db="EMBL/GenBank/DDBJ databases">
        <authorList>
            <person name="Han X.L."/>
            <person name="Wang Q."/>
            <person name="Lu T."/>
        </authorList>
    </citation>
    <scope>NUCLEOTIDE SEQUENCE [LARGE SCALE GENOMIC DNA]</scope>
    <source>
        <strain evidence="13 14">WQ 127069</strain>
    </source>
</reference>
<dbReference type="PROSITE" id="PS51755">
    <property type="entry name" value="OMPR_PHOB"/>
    <property type="match status" value="1"/>
</dbReference>
<evidence type="ECO:0000256" key="7">
    <source>
        <dbReference type="ARBA" id="ARBA00023159"/>
    </source>
</evidence>
<dbReference type="InterPro" id="IPR036388">
    <property type="entry name" value="WH-like_DNA-bd_sf"/>
</dbReference>
<evidence type="ECO:0000256" key="1">
    <source>
        <dbReference type="ARBA" id="ARBA00004496"/>
    </source>
</evidence>
<keyword evidence="14" id="KW-1185">Reference proteome</keyword>
<dbReference type="Pfam" id="PF00486">
    <property type="entry name" value="Trans_reg_C"/>
    <property type="match status" value="1"/>
</dbReference>
<dbReference type="InterPro" id="IPR011006">
    <property type="entry name" value="CheY-like_superfamily"/>
</dbReference>
<evidence type="ECO:0000256" key="3">
    <source>
        <dbReference type="ARBA" id="ARBA00022553"/>
    </source>
</evidence>
<dbReference type="Gene3D" id="3.40.50.2300">
    <property type="match status" value="1"/>
</dbReference>
<evidence type="ECO:0000256" key="2">
    <source>
        <dbReference type="ARBA" id="ARBA00022490"/>
    </source>
</evidence>
<dbReference type="InterPro" id="IPR039420">
    <property type="entry name" value="WalR-like"/>
</dbReference>
<dbReference type="SMART" id="SM00862">
    <property type="entry name" value="Trans_reg_C"/>
    <property type="match status" value="1"/>
</dbReference>
<evidence type="ECO:0000256" key="8">
    <source>
        <dbReference type="ARBA" id="ARBA00023163"/>
    </source>
</evidence>
<evidence type="ECO:0000256" key="10">
    <source>
        <dbReference type="PROSITE-ProRule" id="PRU01091"/>
    </source>
</evidence>
<dbReference type="CDD" id="cd00383">
    <property type="entry name" value="trans_reg_C"/>
    <property type="match status" value="1"/>
</dbReference>
<gene>
    <name evidence="13" type="ORF">OB236_13375</name>
</gene>
<evidence type="ECO:0000256" key="5">
    <source>
        <dbReference type="ARBA" id="ARBA00023015"/>
    </source>
</evidence>
<keyword evidence="4" id="KW-0902">Two-component regulatory system</keyword>
<evidence type="ECO:0000256" key="6">
    <source>
        <dbReference type="ARBA" id="ARBA00023125"/>
    </source>
</evidence>
<evidence type="ECO:0000256" key="4">
    <source>
        <dbReference type="ARBA" id="ARBA00023012"/>
    </source>
</evidence>
<sequence>MTSKYRVLVADDEERIRTIVRMYLEKDGACVEESDNGNDALHKAVDNDYDIIVLDWMMPGLSGLEICQMVKQVKTTPLLMLTAKDNEDDTIHAFKAGVDDYVTKPFSPREFTCRIQAILKRTQPGKFWSATQSPGNRFMLPHLLIEHDARRVLADGREISLTLREYELLRYLVMNEGITCTRDKLFRDVWGYEDHGDHRTVDSHVKRVREKLQAVSPAAAAMIGTVWGIGYRLKASNI</sequence>
<evidence type="ECO:0000259" key="11">
    <source>
        <dbReference type="PROSITE" id="PS50110"/>
    </source>
</evidence>
<dbReference type="SUPFAM" id="SSF46894">
    <property type="entry name" value="C-terminal effector domain of the bipartite response regulators"/>
    <property type="match status" value="1"/>
</dbReference>
<name>A0ABT2UEN5_9BACL</name>
<evidence type="ECO:0000259" key="12">
    <source>
        <dbReference type="PROSITE" id="PS51755"/>
    </source>
</evidence>
<evidence type="ECO:0000313" key="13">
    <source>
        <dbReference type="EMBL" id="MCU6793108.1"/>
    </source>
</evidence>